<dbReference type="OrthoDB" id="5340163at2759"/>
<name>A0A9N9AVU0_9GLOM</name>
<dbReference type="EMBL" id="CAJVPK010000761">
    <property type="protein sequence ID" value="CAG8546830.1"/>
    <property type="molecule type" value="Genomic_DNA"/>
</dbReference>
<dbReference type="Pfam" id="PF14022">
    <property type="entry name" value="DUF4238"/>
    <property type="match status" value="1"/>
</dbReference>
<evidence type="ECO:0000313" key="2">
    <source>
        <dbReference type="Proteomes" id="UP000789706"/>
    </source>
</evidence>
<reference evidence="1" key="1">
    <citation type="submission" date="2021-06" db="EMBL/GenBank/DDBJ databases">
        <authorList>
            <person name="Kallberg Y."/>
            <person name="Tangrot J."/>
            <person name="Rosling A."/>
        </authorList>
    </citation>
    <scope>NUCLEOTIDE SEQUENCE</scope>
    <source>
        <strain evidence="1">AZ414A</strain>
    </source>
</reference>
<accession>A0A9N9AVU0</accession>
<protein>
    <submittedName>
        <fullName evidence="1">1548_t:CDS:1</fullName>
    </submittedName>
</protein>
<comment type="caution">
    <text evidence="1">The sequence shown here is derived from an EMBL/GenBank/DDBJ whole genome shotgun (WGS) entry which is preliminary data.</text>
</comment>
<gene>
    <name evidence="1" type="ORF">DEBURN_LOCUS6898</name>
</gene>
<proteinExistence type="predicted"/>
<dbReference type="AlphaFoldDB" id="A0A9N9AVU0"/>
<sequence>MQKDQYHHYIPRFLRNFAINTYERMVVSNEKLFKKKEHKRNFKNKNKSEALLQTYDRTLGQLGTSLIGKTYGYTNMYKDFDHEDMMPVENKLATLEMQASKVIHDIVRASQKESQVVLTLPIVEKFMLECKLQSTREVWLQNIREILDTKHKDIKDNLQILKPDRNDYVNRMNEVLDIPFPNFQLQYAYHYFYVISPKLVLVLCSVFFREELSEVMPVWFKKYPSIFEGVPRSPVPKCVKLSNERGHSIDRSSVTPIEMLLNLQGFRTEESDKYTFPFVKVTSATVHKVNTVLLNETKPDLVLTFLSHSFLYKTIVKYHKNKDFNINHDFSSLKKNLFIALNRIHEENLDLRRNIPVGRVCNWNMRVLDSEPN</sequence>
<evidence type="ECO:0000313" key="1">
    <source>
        <dbReference type="EMBL" id="CAG8546830.1"/>
    </source>
</evidence>
<organism evidence="1 2">
    <name type="scientific">Diversispora eburnea</name>
    <dbReference type="NCBI Taxonomy" id="1213867"/>
    <lineage>
        <taxon>Eukaryota</taxon>
        <taxon>Fungi</taxon>
        <taxon>Fungi incertae sedis</taxon>
        <taxon>Mucoromycota</taxon>
        <taxon>Glomeromycotina</taxon>
        <taxon>Glomeromycetes</taxon>
        <taxon>Diversisporales</taxon>
        <taxon>Diversisporaceae</taxon>
        <taxon>Diversispora</taxon>
    </lineage>
</organism>
<dbReference type="InterPro" id="IPR025332">
    <property type="entry name" value="DUF4238"/>
</dbReference>
<keyword evidence="2" id="KW-1185">Reference proteome</keyword>
<dbReference type="Proteomes" id="UP000789706">
    <property type="component" value="Unassembled WGS sequence"/>
</dbReference>